<feature type="region of interest" description="Disordered" evidence="4">
    <location>
        <begin position="1010"/>
        <end position="1033"/>
    </location>
</feature>
<keyword evidence="3" id="KW-0863">Zinc-finger</keyword>
<dbReference type="EMBL" id="JAGFBS010000012">
    <property type="protein sequence ID" value="KAG6376415.1"/>
    <property type="molecule type" value="Genomic_DNA"/>
</dbReference>
<sequence>MSIQEPAWLKRTRPCPFFSQGRCLFADSCNFLHDVKVRNATNQPLLSTVQVKQPFLSPKPVFDPPSVVVNSASPRSVQLASPQNPANSTQDSSRYSGLLSVLSDVIGPPSDPPTTAEDAVPAFRVTTTIPTGTATEMGTGQGASIYAEQSSILVPDSETTAGCQMGSFFPEGDSSEPIAEFLPVPDNDESSDGDTTSYLVEAAETYVIGSEGEEEGDGDMDDHGEEDPTMMLSNRQSTFSSFTGASLLASPRYSVFGEPPLASPIEDGALELLSPVQLSAKLRPFPIPSLGSKAKRGDSIDSGYADGDNWVSPLPFPPSLSSPARKESRVVYDVGAFGTSSHNRIEAIKEVSCDDSEDNEDTACTILGAYRTSPSEEQGEGRTCDPLQVHVAEEKAEEDNNLSEVPAVTRYSPEHLYPAREYDQDSCKENSFISDDNLSFKTALSTQPSNENLSDISRVSPLKQDSLLSFISSCSTPNTSVLSYYGDAHEPLEQSIAGLRVCESSELVSQFDSTAAPEASASEECLLSEASNDSNGPVASACADDLQELGQERVVAPRGRCSPMSSSPLDTSHGLFPASLGPAPLGVNDLWQFSAEKVVTPQERSSRVFHFDKQPPKSSPAAGLSHSPPAVGDTFSPAAPDVDDHRESARQNDAASQERLPNILPYDWRPPKPSPSSSNDVLDYAPIGTDGVQASALQKRLSSDRSHSPSPHTDGDDFRPPEPLSTFFHGCLAQYVAVETSPNLAADVSEEVTESFDSECDGFTQRLSFPLPPPFLPAEIVGHSTLSEDTSVVSEAAIAHLERDMSNAYAVSQGEETERIYSGSDLTEKARPSQLPSVRFPGSDADFILRRSRAASDLTVKANSPPGDTSDVLRLPPPPLEQPGSISSSSDSEPGNHGDSGSDSPRSETVFRPFLTGRGSLSRSSLAELIPKANLINGKVSSSTNPSTRLQAREVGSTMVPLGFRRHKPRPPVRQLSQPLHTTLPVSEVREVLRIRTDIAREDSLPGCSSASYVPSMTRSPLPAQSMSAPPTGGLRQLHLSSIVNKRSSILSTHSSSIASSILSCEIALSSSCEQIPEQIHHTLERSTSNTPILKANDDVNFPPQSLTRRDSRSRNYTPADGTRSRRTSTLSLSYVVDEEQENDENDSTMSRQHAGGWTRPASVLAAPVHAIATPKPTLLFAIASDDVDQVRQVLESGEAGPNDSAGPQSALAFTLTNDKLAHKQEIVKALLAYGANPSALRNPNLNPTPHIEGGGQPSGPPPETTLEGMDPATRYFVARADAPHTRQTSQLIYRSFFRPLTRVRYDVIGQDWALEQLFRVLSMHSQKLAIAPIVVLLCGPSGHGKSLLARKFGFLLDVPTHTVNMTTLRSAHDIWQSYSMSPYEEPSSCTLAEFLIENEGKRCVVVLDEIEKIEDQKALWSLLMPWELGRCSLEAGKRHVDARNVIWLGTSNVGHELVFEHHENRAEPDKRMSREDYLELTAMLRPRVSHCLGASLLSRVTTVLPFVPFTLDEKKAIAAETVYSLAGAASKTLSPQDVESLVIKALPSYHPSEGARSLHRAISNILVDVI</sequence>
<keyword evidence="1" id="KW-0547">Nucleotide-binding</keyword>
<feature type="region of interest" description="Disordered" evidence="4">
    <location>
        <begin position="821"/>
        <end position="842"/>
    </location>
</feature>
<dbReference type="InterPro" id="IPR027417">
    <property type="entry name" value="P-loop_NTPase"/>
</dbReference>
<dbReference type="GO" id="GO:0005524">
    <property type="term" value="F:ATP binding"/>
    <property type="evidence" value="ECO:0007669"/>
    <property type="project" value="UniProtKB-KW"/>
</dbReference>
<feature type="compositionally biased region" description="Polar residues" evidence="4">
    <location>
        <begin position="1010"/>
        <end position="1029"/>
    </location>
</feature>
<evidence type="ECO:0000256" key="1">
    <source>
        <dbReference type="ARBA" id="ARBA00022741"/>
    </source>
</evidence>
<dbReference type="Proteomes" id="UP000683000">
    <property type="component" value="Unassembled WGS sequence"/>
</dbReference>
<dbReference type="GO" id="GO:0005737">
    <property type="term" value="C:cytoplasm"/>
    <property type="evidence" value="ECO:0007669"/>
    <property type="project" value="TreeGrafter"/>
</dbReference>
<dbReference type="PROSITE" id="PS50103">
    <property type="entry name" value="ZF_C3H1"/>
    <property type="match status" value="1"/>
</dbReference>
<feature type="compositionally biased region" description="Acidic residues" evidence="4">
    <location>
        <begin position="1137"/>
        <end position="1147"/>
    </location>
</feature>
<dbReference type="PANTHER" id="PTHR11638:SF18">
    <property type="entry name" value="HEAT SHOCK PROTEIN 104"/>
    <property type="match status" value="1"/>
</dbReference>
<feature type="region of interest" description="Disordered" evidence="4">
    <location>
        <begin position="602"/>
        <end position="722"/>
    </location>
</feature>
<dbReference type="SMART" id="SM00382">
    <property type="entry name" value="AAA"/>
    <property type="match status" value="1"/>
</dbReference>
<dbReference type="GO" id="GO:0016887">
    <property type="term" value="F:ATP hydrolysis activity"/>
    <property type="evidence" value="ECO:0007669"/>
    <property type="project" value="InterPro"/>
</dbReference>
<feature type="region of interest" description="Disordered" evidence="4">
    <location>
        <begin position="1085"/>
        <end position="1155"/>
    </location>
</feature>
<accession>A0A8I3ABL9</accession>
<dbReference type="InterPro" id="IPR000571">
    <property type="entry name" value="Znf_CCCH"/>
</dbReference>
<comment type="caution">
    <text evidence="6">The sequence shown here is derived from an EMBL/GenBank/DDBJ whole genome shotgun (WGS) entry which is preliminary data.</text>
</comment>
<feature type="region of interest" description="Disordered" evidence="4">
    <location>
        <begin position="858"/>
        <end position="910"/>
    </location>
</feature>
<feature type="domain" description="C3H1-type" evidence="5">
    <location>
        <begin position="9"/>
        <end position="36"/>
    </location>
</feature>
<evidence type="ECO:0000259" key="5">
    <source>
        <dbReference type="PROSITE" id="PS50103"/>
    </source>
</evidence>
<evidence type="ECO:0000256" key="3">
    <source>
        <dbReference type="PROSITE-ProRule" id="PRU00723"/>
    </source>
</evidence>
<dbReference type="SMART" id="SM00356">
    <property type="entry name" value="ZnF_C3H1"/>
    <property type="match status" value="1"/>
</dbReference>
<keyword evidence="2" id="KW-0067">ATP-binding</keyword>
<dbReference type="Gene3D" id="4.10.1000.10">
    <property type="entry name" value="Zinc finger, CCCH-type"/>
    <property type="match status" value="1"/>
</dbReference>
<keyword evidence="7" id="KW-1185">Reference proteome</keyword>
<dbReference type="Gene3D" id="3.40.50.300">
    <property type="entry name" value="P-loop containing nucleotide triphosphate hydrolases"/>
    <property type="match status" value="1"/>
</dbReference>
<dbReference type="PANTHER" id="PTHR11638">
    <property type="entry name" value="ATP-DEPENDENT CLP PROTEASE"/>
    <property type="match status" value="1"/>
</dbReference>
<feature type="compositionally biased region" description="Basic and acidic residues" evidence="4">
    <location>
        <begin position="604"/>
        <end position="615"/>
    </location>
</feature>
<evidence type="ECO:0000313" key="6">
    <source>
        <dbReference type="EMBL" id="KAG6376415.1"/>
    </source>
</evidence>
<reference evidence="6" key="1">
    <citation type="submission" date="2021-03" db="EMBL/GenBank/DDBJ databases">
        <title>Evolutionary innovations through gain and loss of genes in the ectomycorrhizal Boletales.</title>
        <authorList>
            <person name="Wu G."/>
            <person name="Miyauchi S."/>
            <person name="Morin E."/>
            <person name="Yang Z.-L."/>
            <person name="Xu J."/>
            <person name="Martin F.M."/>
        </authorList>
    </citation>
    <scope>NUCLEOTIDE SEQUENCE</scope>
    <source>
        <strain evidence="6">BR01</strain>
    </source>
</reference>
<dbReference type="GO" id="GO:0034605">
    <property type="term" value="P:cellular response to heat"/>
    <property type="evidence" value="ECO:0007669"/>
    <property type="project" value="TreeGrafter"/>
</dbReference>
<evidence type="ECO:0000313" key="7">
    <source>
        <dbReference type="Proteomes" id="UP000683000"/>
    </source>
</evidence>
<dbReference type="InterPro" id="IPR011704">
    <property type="entry name" value="ATPase_dyneun-rel_AAA"/>
</dbReference>
<evidence type="ECO:0000256" key="4">
    <source>
        <dbReference type="SAM" id="MobiDB-lite"/>
    </source>
</evidence>
<feature type="region of interest" description="Disordered" evidence="4">
    <location>
        <begin position="554"/>
        <end position="575"/>
    </location>
</feature>
<dbReference type="Pfam" id="PF07728">
    <property type="entry name" value="AAA_5"/>
    <property type="match status" value="1"/>
</dbReference>
<feature type="region of interest" description="Disordered" evidence="4">
    <location>
        <begin position="73"/>
        <end position="93"/>
    </location>
</feature>
<dbReference type="GO" id="GO:0008270">
    <property type="term" value="F:zinc ion binding"/>
    <property type="evidence" value="ECO:0007669"/>
    <property type="project" value="UniProtKB-KW"/>
</dbReference>
<dbReference type="OrthoDB" id="47330at2759"/>
<dbReference type="SUPFAM" id="SSF52540">
    <property type="entry name" value="P-loop containing nucleoside triphosphate hydrolases"/>
    <property type="match status" value="1"/>
</dbReference>
<keyword evidence="3" id="KW-0862">Zinc</keyword>
<protein>
    <recommendedName>
        <fullName evidence="5">C3H1-type domain-containing protein</fullName>
    </recommendedName>
</protein>
<name>A0A8I3ABL9_9AGAM</name>
<gene>
    <name evidence="6" type="ORF">JVT61DRAFT_2401</name>
</gene>
<keyword evidence="3" id="KW-0479">Metal-binding</keyword>
<feature type="zinc finger region" description="C3H1-type" evidence="3">
    <location>
        <begin position="9"/>
        <end position="36"/>
    </location>
</feature>
<organism evidence="6 7">
    <name type="scientific">Boletus reticuloceps</name>
    <dbReference type="NCBI Taxonomy" id="495285"/>
    <lineage>
        <taxon>Eukaryota</taxon>
        <taxon>Fungi</taxon>
        <taxon>Dikarya</taxon>
        <taxon>Basidiomycota</taxon>
        <taxon>Agaricomycotina</taxon>
        <taxon>Agaricomycetes</taxon>
        <taxon>Agaricomycetidae</taxon>
        <taxon>Boletales</taxon>
        <taxon>Boletineae</taxon>
        <taxon>Boletaceae</taxon>
        <taxon>Boletoideae</taxon>
        <taxon>Boletus</taxon>
    </lineage>
</organism>
<dbReference type="InterPro" id="IPR003593">
    <property type="entry name" value="AAA+_ATPase"/>
</dbReference>
<feature type="compositionally biased region" description="Basic and acidic residues" evidence="4">
    <location>
        <begin position="701"/>
        <end position="720"/>
    </location>
</feature>
<evidence type="ECO:0000256" key="2">
    <source>
        <dbReference type="ARBA" id="ARBA00022840"/>
    </source>
</evidence>
<feature type="region of interest" description="Disordered" evidence="4">
    <location>
        <begin position="1244"/>
        <end position="1267"/>
    </location>
</feature>
<dbReference type="InterPro" id="IPR050130">
    <property type="entry name" value="ClpA_ClpB"/>
</dbReference>
<proteinExistence type="predicted"/>